<dbReference type="EMBL" id="CP009516">
    <property type="protein sequence ID" value="AKB76797.1"/>
    <property type="molecule type" value="Genomic_DNA"/>
</dbReference>
<name>A0A0E3SAS7_9EURY</name>
<dbReference type="AlphaFoldDB" id="A0A0E3SAS7"/>
<dbReference type="KEGG" id="mhor:MSHOH_0314"/>
<reference evidence="1 2" key="1">
    <citation type="submission" date="2014-07" db="EMBL/GenBank/DDBJ databases">
        <title>Methanogenic archaea and the global carbon cycle.</title>
        <authorList>
            <person name="Henriksen J.R."/>
            <person name="Luke J."/>
            <person name="Reinhart S."/>
            <person name="Benedict M.N."/>
            <person name="Youngblut N.D."/>
            <person name="Metcalf M.E."/>
            <person name="Whitaker R.J."/>
            <person name="Metcalf W.W."/>
        </authorList>
    </citation>
    <scope>NUCLEOTIDE SEQUENCE [LARGE SCALE GENOMIC DNA]</scope>
    <source>
        <strain evidence="1 2">HB-1</strain>
    </source>
</reference>
<dbReference type="GeneID" id="62701863"/>
<evidence type="ECO:0000313" key="1">
    <source>
        <dbReference type="EMBL" id="AKB76797.1"/>
    </source>
</evidence>
<evidence type="ECO:0000313" key="2">
    <source>
        <dbReference type="Proteomes" id="UP000033101"/>
    </source>
</evidence>
<protein>
    <submittedName>
        <fullName evidence="1">Uncharacterized protein</fullName>
    </submittedName>
</protein>
<sequence>MGSTGDIVKAIVPEGKYKGTWTGALACRKNGYFDIKNKEGVRIAQGINHKHCKVLSRVDGYEYTTECLKVDGILLMTKVTSILPWET</sequence>
<dbReference type="STRING" id="1434110.MSHOH_0314"/>
<keyword evidence="2" id="KW-1185">Reference proteome</keyword>
<gene>
    <name evidence="1" type="ORF">MSHOH_0314</name>
</gene>
<organism evidence="1 2">
    <name type="scientific">Methanosarcina horonobensis HB-1 = JCM 15518</name>
    <dbReference type="NCBI Taxonomy" id="1434110"/>
    <lineage>
        <taxon>Archaea</taxon>
        <taxon>Methanobacteriati</taxon>
        <taxon>Methanobacteriota</taxon>
        <taxon>Stenosarchaea group</taxon>
        <taxon>Methanomicrobia</taxon>
        <taxon>Methanosarcinales</taxon>
        <taxon>Methanosarcinaceae</taxon>
        <taxon>Methanosarcina</taxon>
    </lineage>
</organism>
<dbReference type="RefSeq" id="WP_052730660.1">
    <property type="nucleotide sequence ID" value="NZ_CP009516.1"/>
</dbReference>
<dbReference type="OrthoDB" id="377413at2157"/>
<proteinExistence type="predicted"/>
<dbReference type="Proteomes" id="UP000033101">
    <property type="component" value="Chromosome"/>
</dbReference>
<dbReference type="PATRIC" id="fig|1434110.4.peg.369"/>
<dbReference type="HOGENOM" id="CLU_168722_0_0_2"/>
<accession>A0A0E3SAS7</accession>